<keyword evidence="2" id="KW-0732">Signal</keyword>
<evidence type="ECO:0000256" key="1">
    <source>
        <dbReference type="SAM" id="MobiDB-lite"/>
    </source>
</evidence>
<evidence type="ECO:0000313" key="4">
    <source>
        <dbReference type="Proteomes" id="UP001597351"/>
    </source>
</evidence>
<dbReference type="InterPro" id="IPR008972">
    <property type="entry name" value="Cupredoxin"/>
</dbReference>
<feature type="chain" id="PRO_5046597609" description="EfeO-type cupredoxin-like domain-containing protein" evidence="2">
    <location>
        <begin position="19"/>
        <end position="120"/>
    </location>
</feature>
<gene>
    <name evidence="3" type="ORF">ACFSDE_00020</name>
</gene>
<feature type="region of interest" description="Disordered" evidence="1">
    <location>
        <begin position="17"/>
        <end position="38"/>
    </location>
</feature>
<sequence length="120" mass="12835">MRRVALLATVLTTLLALSGCGSDDPDPDSGSGSTDSGRIEVTFEGDEAPEVQRVPVAVGEKVEIVIKSDQPGELHVHSDPEEELDYEEGTTTLTVTIDQPGVVDIERHEPEALVLQLEVS</sequence>
<evidence type="ECO:0000313" key="3">
    <source>
        <dbReference type="EMBL" id="MFD1945163.1"/>
    </source>
</evidence>
<accession>A0ABW4TFR7</accession>
<feature type="compositionally biased region" description="Low complexity" evidence="1">
    <location>
        <begin position="17"/>
        <end position="36"/>
    </location>
</feature>
<dbReference type="Proteomes" id="UP001597351">
    <property type="component" value="Unassembled WGS sequence"/>
</dbReference>
<evidence type="ECO:0000256" key="2">
    <source>
        <dbReference type="SAM" id="SignalP"/>
    </source>
</evidence>
<evidence type="ECO:0008006" key="5">
    <source>
        <dbReference type="Google" id="ProtNLM"/>
    </source>
</evidence>
<keyword evidence="4" id="KW-1185">Reference proteome</keyword>
<protein>
    <recommendedName>
        <fullName evidence="5">EfeO-type cupredoxin-like domain-containing protein</fullName>
    </recommendedName>
</protein>
<comment type="caution">
    <text evidence="3">The sequence shown here is derived from an EMBL/GenBank/DDBJ whole genome shotgun (WGS) entry which is preliminary data.</text>
</comment>
<organism evidence="3 4">
    <name type="scientific">Nocardioides aestuarii</name>
    <dbReference type="NCBI Taxonomy" id="252231"/>
    <lineage>
        <taxon>Bacteria</taxon>
        <taxon>Bacillati</taxon>
        <taxon>Actinomycetota</taxon>
        <taxon>Actinomycetes</taxon>
        <taxon>Propionibacteriales</taxon>
        <taxon>Nocardioidaceae</taxon>
        <taxon>Nocardioides</taxon>
    </lineage>
</organism>
<dbReference type="PROSITE" id="PS51257">
    <property type="entry name" value="PROKAR_LIPOPROTEIN"/>
    <property type="match status" value="1"/>
</dbReference>
<name>A0ABW4TFR7_9ACTN</name>
<dbReference type="RefSeq" id="WP_343915944.1">
    <property type="nucleotide sequence ID" value="NZ_BAAAJT010000002.1"/>
</dbReference>
<reference evidence="4" key="1">
    <citation type="journal article" date="2019" name="Int. J. Syst. Evol. Microbiol.">
        <title>The Global Catalogue of Microorganisms (GCM) 10K type strain sequencing project: providing services to taxonomists for standard genome sequencing and annotation.</title>
        <authorList>
            <consortium name="The Broad Institute Genomics Platform"/>
            <consortium name="The Broad Institute Genome Sequencing Center for Infectious Disease"/>
            <person name="Wu L."/>
            <person name="Ma J."/>
        </authorList>
    </citation>
    <scope>NUCLEOTIDE SEQUENCE [LARGE SCALE GENOMIC DNA]</scope>
    <source>
        <strain evidence="4">CGMCC 1.12477</strain>
    </source>
</reference>
<dbReference type="SUPFAM" id="SSF49503">
    <property type="entry name" value="Cupredoxins"/>
    <property type="match status" value="1"/>
</dbReference>
<feature type="signal peptide" evidence="2">
    <location>
        <begin position="1"/>
        <end position="18"/>
    </location>
</feature>
<proteinExistence type="predicted"/>
<dbReference type="EMBL" id="JBHUGD010000001">
    <property type="protein sequence ID" value="MFD1945163.1"/>
    <property type="molecule type" value="Genomic_DNA"/>
</dbReference>